<reference evidence="2" key="1">
    <citation type="journal article" date="2015" name="Nature">
        <title>Complex archaea that bridge the gap between prokaryotes and eukaryotes.</title>
        <authorList>
            <person name="Spang A."/>
            <person name="Saw J.H."/>
            <person name="Jorgensen S.L."/>
            <person name="Zaremba-Niedzwiedzka K."/>
            <person name="Martijn J."/>
            <person name="Lind A.E."/>
            <person name="van Eijk R."/>
            <person name="Schleper C."/>
            <person name="Guy L."/>
            <person name="Ettema T.J."/>
        </authorList>
    </citation>
    <scope>NUCLEOTIDE SEQUENCE</scope>
</reference>
<protein>
    <submittedName>
        <fullName evidence="2">Uncharacterized protein</fullName>
    </submittedName>
</protein>
<name>A0A0F9LI84_9ZZZZ</name>
<feature type="compositionally biased region" description="Polar residues" evidence="1">
    <location>
        <begin position="101"/>
        <end position="114"/>
    </location>
</feature>
<proteinExistence type="predicted"/>
<feature type="region of interest" description="Disordered" evidence="1">
    <location>
        <begin position="71"/>
        <end position="154"/>
    </location>
</feature>
<dbReference type="EMBL" id="LAZR01012364">
    <property type="protein sequence ID" value="KKM27215.1"/>
    <property type="molecule type" value="Genomic_DNA"/>
</dbReference>
<feature type="compositionally biased region" description="Gly residues" evidence="1">
    <location>
        <begin position="77"/>
        <end position="90"/>
    </location>
</feature>
<gene>
    <name evidence="2" type="ORF">LCGC14_1576970</name>
</gene>
<dbReference type="AlphaFoldDB" id="A0A0F9LI84"/>
<organism evidence="2">
    <name type="scientific">marine sediment metagenome</name>
    <dbReference type="NCBI Taxonomy" id="412755"/>
    <lineage>
        <taxon>unclassified sequences</taxon>
        <taxon>metagenomes</taxon>
        <taxon>ecological metagenomes</taxon>
    </lineage>
</organism>
<sequence length="190" mass="19794">MLMGGLTSILLISGVTQADDVTKTDPDCPTANVDYINDPTLTRAEKIVLMEQALTDSLNRFQLCDISISSNSASNGSAGGGQAGSSGSGEGSSSSVASDAMQGTESEAESSPNVAGSADVDPMEEETSSSTAPTGKSLDNGRLPEDIPPADNDDAIAAQIRVAAESETDPEIRKKLWNEYRKYKGMNVEQ</sequence>
<comment type="caution">
    <text evidence="2">The sequence shown here is derived from an EMBL/GenBank/DDBJ whole genome shotgun (WGS) entry which is preliminary data.</text>
</comment>
<accession>A0A0F9LI84</accession>
<evidence type="ECO:0000313" key="2">
    <source>
        <dbReference type="EMBL" id="KKM27215.1"/>
    </source>
</evidence>
<evidence type="ECO:0000256" key="1">
    <source>
        <dbReference type="SAM" id="MobiDB-lite"/>
    </source>
</evidence>